<dbReference type="PROSITE" id="PS00108">
    <property type="entry name" value="PROTEIN_KINASE_ST"/>
    <property type="match status" value="1"/>
</dbReference>
<dbReference type="SMART" id="SM00220">
    <property type="entry name" value="S_TKc"/>
    <property type="match status" value="1"/>
</dbReference>
<dbReference type="InterPro" id="IPR000719">
    <property type="entry name" value="Prot_kinase_dom"/>
</dbReference>
<dbReference type="Proteomes" id="UP000729913">
    <property type="component" value="Unassembled WGS sequence"/>
</dbReference>
<reference evidence="5" key="1">
    <citation type="submission" date="2020-03" db="EMBL/GenBank/DDBJ databases">
        <authorList>
            <person name="Chebbi M.A."/>
            <person name="Drezen J.M."/>
        </authorList>
    </citation>
    <scope>NUCLEOTIDE SEQUENCE</scope>
    <source>
        <tissue evidence="5">Whole body</tissue>
    </source>
</reference>
<feature type="domain" description="FHA" evidence="3">
    <location>
        <begin position="66"/>
        <end position="131"/>
    </location>
</feature>
<dbReference type="PROSITE" id="PS50011">
    <property type="entry name" value="PROTEIN_KINASE_DOM"/>
    <property type="match status" value="1"/>
</dbReference>
<accession>A0A8J5QLN5</accession>
<keyword evidence="6" id="KW-1185">Reference proteome</keyword>
<dbReference type="AlphaFoldDB" id="A0A8J5QLN5"/>
<dbReference type="GO" id="GO:0005524">
    <property type="term" value="F:ATP binding"/>
    <property type="evidence" value="ECO:0007669"/>
    <property type="project" value="UniProtKB-KW"/>
</dbReference>
<feature type="domain" description="Protein kinase" evidence="4">
    <location>
        <begin position="176"/>
        <end position="443"/>
    </location>
</feature>
<keyword evidence="1" id="KW-0547">Nucleotide-binding</keyword>
<dbReference type="GO" id="GO:0004672">
    <property type="term" value="F:protein kinase activity"/>
    <property type="evidence" value="ECO:0007669"/>
    <property type="project" value="InterPro"/>
</dbReference>
<dbReference type="OrthoDB" id="40902at2759"/>
<protein>
    <submittedName>
        <fullName evidence="5">Uncharacterized protein</fullName>
    </submittedName>
</protein>
<dbReference type="Pfam" id="PF00069">
    <property type="entry name" value="Pkinase"/>
    <property type="match status" value="1"/>
</dbReference>
<dbReference type="FunFam" id="1.10.510.10:FF:000571">
    <property type="entry name" value="Maternal embryonic leucine zipper kinase"/>
    <property type="match status" value="1"/>
</dbReference>
<gene>
    <name evidence="5" type="ORF">G9C98_004758</name>
</gene>
<dbReference type="InterPro" id="IPR000253">
    <property type="entry name" value="FHA_dom"/>
</dbReference>
<evidence type="ECO:0000259" key="3">
    <source>
        <dbReference type="PROSITE" id="PS50006"/>
    </source>
</evidence>
<name>A0A8J5QLN5_9HYME</name>
<proteinExistence type="predicted"/>
<evidence type="ECO:0000256" key="1">
    <source>
        <dbReference type="ARBA" id="ARBA00022741"/>
    </source>
</evidence>
<dbReference type="InterPro" id="IPR008271">
    <property type="entry name" value="Ser/Thr_kinase_AS"/>
</dbReference>
<comment type="caution">
    <text evidence="5">The sequence shown here is derived from an EMBL/GenBank/DDBJ whole genome shotgun (WGS) entry which is preliminary data.</text>
</comment>
<organism evidence="5 6">
    <name type="scientific">Cotesia typhae</name>
    <dbReference type="NCBI Taxonomy" id="2053667"/>
    <lineage>
        <taxon>Eukaryota</taxon>
        <taxon>Metazoa</taxon>
        <taxon>Ecdysozoa</taxon>
        <taxon>Arthropoda</taxon>
        <taxon>Hexapoda</taxon>
        <taxon>Insecta</taxon>
        <taxon>Pterygota</taxon>
        <taxon>Neoptera</taxon>
        <taxon>Endopterygota</taxon>
        <taxon>Hymenoptera</taxon>
        <taxon>Apocrita</taxon>
        <taxon>Ichneumonoidea</taxon>
        <taxon>Braconidae</taxon>
        <taxon>Microgastrinae</taxon>
        <taxon>Cotesia</taxon>
    </lineage>
</organism>
<keyword evidence="2" id="KW-0067">ATP-binding</keyword>
<dbReference type="PANTHER" id="PTHR24347">
    <property type="entry name" value="SERINE/THREONINE-PROTEIN KINASE"/>
    <property type="match status" value="1"/>
</dbReference>
<dbReference type="Pfam" id="PF00498">
    <property type="entry name" value="FHA"/>
    <property type="match status" value="1"/>
</dbReference>
<evidence type="ECO:0000256" key="2">
    <source>
        <dbReference type="ARBA" id="ARBA00022840"/>
    </source>
</evidence>
<evidence type="ECO:0000259" key="4">
    <source>
        <dbReference type="PROSITE" id="PS50011"/>
    </source>
</evidence>
<dbReference type="PROSITE" id="PS50006">
    <property type="entry name" value="FHA_DOMAIN"/>
    <property type="match status" value="1"/>
</dbReference>
<dbReference type="CDD" id="cd22666">
    <property type="entry name" value="FHA_CHK2"/>
    <property type="match status" value="1"/>
</dbReference>
<dbReference type="EMBL" id="JAAOIC020000049">
    <property type="protein sequence ID" value="KAG8036178.1"/>
    <property type="molecule type" value="Genomic_DNA"/>
</dbReference>
<dbReference type="SMART" id="SM00240">
    <property type="entry name" value="FHA"/>
    <property type="match status" value="1"/>
</dbReference>
<sequence length="564" mass="64494">MNQDDIDMLCSLPDTQPIDFLTQTQSQDVLSQPQPLGIWGQLNPARRVSKPDVYNAPFINLTKDKYTLGRNPDCDICFSDENSEIKLVKHYKIISKVHCIITREVINNKNDVVIFIEDKSSNGTFVNRKLVGKQNKIALDHEDVISFARPENAVYTFISIKAYDTSGLSDTLRSKYISLKILGSGACGVVRMVYSKQLSKSFAVKEISKKKSGIMSRSPFDDPDRIMNEVKILQALKNPFIIKMADIIDTPSNLFIVLELMEGGELFDRIRVNSGLSEQQAKFIIYQITHAVNYLHNHGITHRDLKPENILLASDDEYPLVKVSDFGLSKFVDAQTFMKTFCGTPMYVAPEILKTSGRGAYTNQVDVWSLGVILYVTLSGYVPFASDCKEISLQEQIVQGNCRFPQNKFGKVSSVAIRLIKNMMTVNPVKRLTIKQVMTDPWLEDRVIRQRINKLIADYNTENQSPNIPLVGELSPPRPSIQQQLLVQRQMLRQDQLQIQRQQYLRRHNLIQEEQRPQQQQHQLIIFQQRAFAATATQDEERDEEAEMSDSFEVCHIDKRPRCE</sequence>
<reference evidence="5" key="2">
    <citation type="submission" date="2021-04" db="EMBL/GenBank/DDBJ databases">
        <title>Genome-wide patterns of bracovirus chromosomal integration into multiple host tissues during parasitism.</title>
        <authorList>
            <person name="Chebbi M.A.C."/>
        </authorList>
    </citation>
    <scope>NUCLEOTIDE SEQUENCE</scope>
    <source>
        <tissue evidence="5">Whole body</tissue>
    </source>
</reference>
<evidence type="ECO:0000313" key="5">
    <source>
        <dbReference type="EMBL" id="KAG8036178.1"/>
    </source>
</evidence>
<evidence type="ECO:0000313" key="6">
    <source>
        <dbReference type="Proteomes" id="UP000729913"/>
    </source>
</evidence>